<dbReference type="SUPFAM" id="SSF52833">
    <property type="entry name" value="Thioredoxin-like"/>
    <property type="match status" value="1"/>
</dbReference>
<evidence type="ECO:0000313" key="2">
    <source>
        <dbReference type="Proteomes" id="UP001177120"/>
    </source>
</evidence>
<dbReference type="InterPro" id="IPR022551">
    <property type="entry name" value="BrxC"/>
</dbReference>
<dbReference type="InterPro" id="IPR036249">
    <property type="entry name" value="Thioredoxin-like_sf"/>
</dbReference>
<proteinExistence type="predicted"/>
<dbReference type="Proteomes" id="UP001177120">
    <property type="component" value="Unassembled WGS sequence"/>
</dbReference>
<keyword evidence="2" id="KW-1185">Reference proteome</keyword>
<gene>
    <name evidence="1" type="primary">ytxJ</name>
    <name evidence="1" type="ORF">JQC72_05420</name>
</gene>
<dbReference type="Gene3D" id="3.40.30.10">
    <property type="entry name" value="Glutaredoxin"/>
    <property type="match status" value="1"/>
</dbReference>
<reference evidence="1" key="1">
    <citation type="journal article" date="2024" name="Int. J. Syst. Evol. Microbiol.">
        <title>Polycladomyces zharkentensis sp. nov., a novel thermophilic cellulose- and starch-degrading member of the Bacillota from a geothermal aquifer in Kazakhstan.</title>
        <authorList>
            <person name="Mashzhan A."/>
            <person name="Kistaubayeva A."/>
            <person name="Javier-Lopez R."/>
            <person name="Bissenova U."/>
            <person name="Bissenbay A."/>
            <person name="Birkeland N.K."/>
        </authorList>
    </citation>
    <scope>NUCLEOTIDE SEQUENCE</scope>
    <source>
        <strain evidence="1">ZKZ2T</strain>
    </source>
</reference>
<evidence type="ECO:0000313" key="1">
    <source>
        <dbReference type="EMBL" id="MBN2908963.1"/>
    </source>
</evidence>
<dbReference type="NCBIfam" id="TIGR04019">
    <property type="entry name" value="B_thiol_YtxJ"/>
    <property type="match status" value="1"/>
</dbReference>
<dbReference type="EMBL" id="JAFHAP010000005">
    <property type="protein sequence ID" value="MBN2908963.1"/>
    <property type="molecule type" value="Genomic_DNA"/>
</dbReference>
<comment type="caution">
    <text evidence="1">The sequence shown here is derived from an EMBL/GenBank/DDBJ whole genome shotgun (WGS) entry which is preliminary data.</text>
</comment>
<sequence length="118" mass="13123">MSELPLITSEEQWESWLEDSRKQPLLLLKHSTQCPISAGAFEAFRAFAGTSQAESVRMGVVTVIEHRPVSNAIAERLQVKHESPQALLIKDGKAVWHASHWNVTEESLAQAVAAHIEK</sequence>
<organism evidence="1 2">
    <name type="scientific">Polycladomyces zharkentensis</name>
    <dbReference type="NCBI Taxonomy" id="2807616"/>
    <lineage>
        <taxon>Bacteria</taxon>
        <taxon>Bacillati</taxon>
        <taxon>Bacillota</taxon>
        <taxon>Bacilli</taxon>
        <taxon>Bacillales</taxon>
        <taxon>Thermoactinomycetaceae</taxon>
        <taxon>Polycladomyces</taxon>
    </lineage>
</organism>
<protein>
    <submittedName>
        <fullName evidence="1">Bacillithiol system redox-active protein YtxJ</fullName>
    </submittedName>
</protein>
<dbReference type="RefSeq" id="WP_205493537.1">
    <property type="nucleotide sequence ID" value="NZ_JAFHAP010000005.1"/>
</dbReference>
<accession>A0ABS2WHK2</accession>
<dbReference type="Pfam" id="PF11009">
    <property type="entry name" value="BrxC"/>
    <property type="match status" value="1"/>
</dbReference>
<name>A0ABS2WHK2_9BACL</name>